<keyword evidence="4" id="KW-1185">Reference proteome</keyword>
<evidence type="ECO:0000313" key="3">
    <source>
        <dbReference type="EMBL" id="QGZ66398.1"/>
    </source>
</evidence>
<dbReference type="RefSeq" id="WP_158957613.1">
    <property type="nucleotide sequence ID" value="NZ_CP046916.1"/>
</dbReference>
<name>A0A7Z2GR84_9BURK</name>
<dbReference type="EMBL" id="CP046916">
    <property type="protein sequence ID" value="QGZ66311.1"/>
    <property type="molecule type" value="Genomic_DNA"/>
</dbReference>
<dbReference type="KEGG" id="pacs:FAZ98_31940"/>
<keyword evidence="1" id="KW-0812">Transmembrane</keyword>
<keyword evidence="1" id="KW-0472">Membrane</keyword>
<reference evidence="2 4" key="1">
    <citation type="submission" date="2019-12" db="EMBL/GenBank/DDBJ databases">
        <title>Paraburkholderia acidiphila 7Q-K02 sp. nov and Paraburkholderia acidisoli DHF22 sp. nov., two strains isolated from forest soil.</title>
        <authorList>
            <person name="Gao Z."/>
            <person name="Qiu L."/>
        </authorList>
    </citation>
    <scope>NUCLEOTIDE SEQUENCE [LARGE SCALE GENOMIC DNA]</scope>
    <source>
        <strain evidence="2 4">DHF22</strain>
    </source>
</reference>
<organism evidence="2 4">
    <name type="scientific">Paraburkholderia acidisoli</name>
    <dbReference type="NCBI Taxonomy" id="2571748"/>
    <lineage>
        <taxon>Bacteria</taxon>
        <taxon>Pseudomonadati</taxon>
        <taxon>Pseudomonadota</taxon>
        <taxon>Betaproteobacteria</taxon>
        <taxon>Burkholderiales</taxon>
        <taxon>Burkholderiaceae</taxon>
        <taxon>Paraburkholderia</taxon>
    </lineage>
</organism>
<dbReference type="AlphaFoldDB" id="A0A7Z2GR84"/>
<evidence type="ECO:0000256" key="1">
    <source>
        <dbReference type="SAM" id="Phobius"/>
    </source>
</evidence>
<protein>
    <submittedName>
        <fullName evidence="2">Uncharacterized protein</fullName>
    </submittedName>
</protein>
<evidence type="ECO:0000313" key="2">
    <source>
        <dbReference type="EMBL" id="QGZ66311.1"/>
    </source>
</evidence>
<dbReference type="Proteomes" id="UP000433577">
    <property type="component" value="Chromosome 4"/>
</dbReference>
<evidence type="ECO:0000313" key="4">
    <source>
        <dbReference type="Proteomes" id="UP000433577"/>
    </source>
</evidence>
<accession>A0A7Z2GR84</accession>
<gene>
    <name evidence="2" type="ORF">FAZ98_31450</name>
    <name evidence="3" type="ORF">FAZ98_31940</name>
</gene>
<proteinExistence type="predicted"/>
<dbReference type="EMBL" id="CP046916">
    <property type="protein sequence ID" value="QGZ66398.1"/>
    <property type="molecule type" value="Genomic_DNA"/>
</dbReference>
<keyword evidence="1" id="KW-1133">Transmembrane helix</keyword>
<feature type="transmembrane region" description="Helical" evidence="1">
    <location>
        <begin position="12"/>
        <end position="31"/>
    </location>
</feature>
<sequence length="49" mass="5461">MYTTPEFEMACRINTVACIVFFALFVVLAILEMVPGVNNWLFSLFGGAL</sequence>
<dbReference type="KEGG" id="pacs:FAZ98_31450"/>